<evidence type="ECO:0000313" key="2">
    <source>
        <dbReference type="EMBL" id="KKT80776.1"/>
    </source>
</evidence>
<dbReference type="EMBL" id="LCJQ01000025">
    <property type="protein sequence ID" value="KKT80776.1"/>
    <property type="molecule type" value="Genomic_DNA"/>
</dbReference>
<dbReference type="InterPro" id="IPR036266">
    <property type="entry name" value="SecA_Wing/Scaffold_sf"/>
</dbReference>
<dbReference type="PANTHER" id="PTHR30612:SF0">
    <property type="entry name" value="CHLOROPLAST PROTEIN-TRANSPORTING ATPASE"/>
    <property type="match status" value="1"/>
</dbReference>
<dbReference type="GO" id="GO:0031522">
    <property type="term" value="C:cell envelope Sec protein transport complex"/>
    <property type="evidence" value="ECO:0007669"/>
    <property type="project" value="TreeGrafter"/>
</dbReference>
<sequence length="106" mass="12551">LGCLEKMMEFLKMPEDMPIENRMVSRALESAQKKVEGHNFDIRKHLLDYDDVLNKHRGVIYKKRREILAEYETEKSGCQKDVLKARVLELVEQEIEQIVFEFEHSG</sequence>
<dbReference type="GO" id="GO:0005886">
    <property type="term" value="C:plasma membrane"/>
    <property type="evidence" value="ECO:0007669"/>
    <property type="project" value="TreeGrafter"/>
</dbReference>
<evidence type="ECO:0000259" key="1">
    <source>
        <dbReference type="Pfam" id="PF07516"/>
    </source>
</evidence>
<dbReference type="InterPro" id="IPR000185">
    <property type="entry name" value="SecA"/>
</dbReference>
<dbReference type="GO" id="GO:0005524">
    <property type="term" value="F:ATP binding"/>
    <property type="evidence" value="ECO:0007669"/>
    <property type="project" value="InterPro"/>
</dbReference>
<dbReference type="GO" id="GO:0017038">
    <property type="term" value="P:protein import"/>
    <property type="evidence" value="ECO:0007669"/>
    <property type="project" value="InterPro"/>
</dbReference>
<protein>
    <submittedName>
        <fullName evidence="2">Protein translocase subunit SecA</fullName>
    </submittedName>
</protein>
<organism evidence="2 3">
    <name type="scientific">Candidatus Azambacteria bacterium GW2011_GWA1_44_9</name>
    <dbReference type="NCBI Taxonomy" id="1618610"/>
    <lineage>
        <taxon>Bacteria</taxon>
        <taxon>Candidatus Azamiibacteriota</taxon>
    </lineage>
</organism>
<feature type="domain" description="SecA Wing/Scaffold" evidence="1">
    <location>
        <begin position="18"/>
        <end position="97"/>
    </location>
</feature>
<dbReference type="SUPFAM" id="SSF81886">
    <property type="entry name" value="Helical scaffold and wing domains of SecA"/>
    <property type="match status" value="1"/>
</dbReference>
<dbReference type="Proteomes" id="UP000034595">
    <property type="component" value="Unassembled WGS sequence"/>
</dbReference>
<dbReference type="InterPro" id="IPR011116">
    <property type="entry name" value="SecA_Wing/Scaffold"/>
</dbReference>
<dbReference type="Pfam" id="PF07516">
    <property type="entry name" value="SecA_SW"/>
    <property type="match status" value="1"/>
</dbReference>
<evidence type="ECO:0000313" key="3">
    <source>
        <dbReference type="Proteomes" id="UP000034595"/>
    </source>
</evidence>
<dbReference type="PANTHER" id="PTHR30612">
    <property type="entry name" value="SECA INNER MEMBRANE COMPONENT OF SEC PROTEIN SECRETION SYSTEM"/>
    <property type="match status" value="1"/>
</dbReference>
<dbReference type="GO" id="GO:0006886">
    <property type="term" value="P:intracellular protein transport"/>
    <property type="evidence" value="ECO:0007669"/>
    <property type="project" value="InterPro"/>
</dbReference>
<dbReference type="AlphaFoldDB" id="A0A0G1KAJ5"/>
<accession>A0A0G1KAJ5</accession>
<comment type="caution">
    <text evidence="2">The sequence shown here is derived from an EMBL/GenBank/DDBJ whole genome shotgun (WGS) entry which is preliminary data.</text>
</comment>
<dbReference type="PATRIC" id="fig|1618610.3.peg.701"/>
<gene>
    <name evidence="2" type="ORF">UW78_C0025G0001</name>
</gene>
<dbReference type="Gene3D" id="1.10.3060.10">
    <property type="entry name" value="Helical scaffold and wing domains of SecA"/>
    <property type="match status" value="1"/>
</dbReference>
<feature type="non-terminal residue" evidence="2">
    <location>
        <position position="1"/>
    </location>
</feature>
<dbReference type="GO" id="GO:0043952">
    <property type="term" value="P:protein transport by the Sec complex"/>
    <property type="evidence" value="ECO:0007669"/>
    <property type="project" value="TreeGrafter"/>
</dbReference>
<name>A0A0G1KAJ5_9BACT</name>
<reference evidence="2 3" key="1">
    <citation type="journal article" date="2015" name="Nature">
        <title>rRNA introns, odd ribosomes, and small enigmatic genomes across a large radiation of phyla.</title>
        <authorList>
            <person name="Brown C.T."/>
            <person name="Hug L.A."/>
            <person name="Thomas B.C."/>
            <person name="Sharon I."/>
            <person name="Castelle C.J."/>
            <person name="Singh A."/>
            <person name="Wilkins M.J."/>
            <person name="Williams K.H."/>
            <person name="Banfield J.F."/>
        </authorList>
    </citation>
    <scope>NUCLEOTIDE SEQUENCE [LARGE SCALE GENOMIC DNA]</scope>
</reference>
<proteinExistence type="predicted"/>
<dbReference type="GO" id="GO:0005829">
    <property type="term" value="C:cytosol"/>
    <property type="evidence" value="ECO:0007669"/>
    <property type="project" value="TreeGrafter"/>
</dbReference>
<dbReference type="GO" id="GO:0006605">
    <property type="term" value="P:protein targeting"/>
    <property type="evidence" value="ECO:0007669"/>
    <property type="project" value="InterPro"/>
</dbReference>